<dbReference type="Proteomes" id="UP000005744">
    <property type="component" value="Unassembled WGS sequence"/>
</dbReference>
<evidence type="ECO:0000256" key="2">
    <source>
        <dbReference type="SAM" id="Phobius"/>
    </source>
</evidence>
<dbReference type="EMBL" id="JH600070">
    <property type="protein sequence ID" value="EIJ43830.1"/>
    <property type="molecule type" value="Genomic_DNA"/>
</dbReference>
<feature type="compositionally biased region" description="Basic and acidic residues" evidence="1">
    <location>
        <begin position="170"/>
        <end position="181"/>
    </location>
</feature>
<name>I3CJN7_9GAMM</name>
<sequence>MTVEKTADYGTPLHFLAFMLVFAYSGYHLEPLMGLRAVIFITIWAVITLLLVVNIKKQGLSYDHPKVFLISLLTLTIVGAFISSVLNTESFILLLFWYVVTLITLNWLAKNPKADKRLYYLISLQFIAFGIGMASFLHYSNLNLKTICTPFMMATHAEHHGDASNPEAMMKQHESAEKTEHTVAPASEAHHTASAHSESSYDPAKVMSAWLKAFQYLIVLISLWVSLRAFRLGRCQQQPEPDVTASVVTA</sequence>
<feature type="transmembrane region" description="Helical" evidence="2">
    <location>
        <begin position="12"/>
        <end position="29"/>
    </location>
</feature>
<dbReference type="STRING" id="395493.BegalDRAFT_3003"/>
<feature type="transmembrane region" description="Helical" evidence="2">
    <location>
        <begin position="35"/>
        <end position="55"/>
    </location>
</feature>
<evidence type="ECO:0000313" key="4">
    <source>
        <dbReference type="Proteomes" id="UP000005744"/>
    </source>
</evidence>
<reference evidence="3 4" key="1">
    <citation type="submission" date="2011-11" db="EMBL/GenBank/DDBJ databases">
        <title>Improved High-Quality Draft sequence of Beggiatoa alba B18lD.</title>
        <authorList>
            <consortium name="US DOE Joint Genome Institute"/>
            <person name="Lucas S."/>
            <person name="Han J."/>
            <person name="Lapidus A."/>
            <person name="Cheng J.-F."/>
            <person name="Goodwin L."/>
            <person name="Pitluck S."/>
            <person name="Peters L."/>
            <person name="Mikhailova N."/>
            <person name="Held B."/>
            <person name="Detter J.C."/>
            <person name="Han C."/>
            <person name="Tapia R."/>
            <person name="Land M."/>
            <person name="Hauser L."/>
            <person name="Kyrpides N."/>
            <person name="Ivanova N."/>
            <person name="Pagani I."/>
            <person name="Samuel K."/>
            <person name="Teske A."/>
            <person name="Mueller J."/>
            <person name="Woyke T."/>
        </authorList>
    </citation>
    <scope>NUCLEOTIDE SEQUENCE [LARGE SCALE GENOMIC DNA]</scope>
    <source>
        <strain evidence="3 4">B18LD</strain>
    </source>
</reference>
<accession>I3CJN7</accession>
<feature type="transmembrane region" description="Helical" evidence="2">
    <location>
        <begin position="67"/>
        <end position="85"/>
    </location>
</feature>
<organism evidence="3 4">
    <name type="scientific">Beggiatoa alba B18LD</name>
    <dbReference type="NCBI Taxonomy" id="395493"/>
    <lineage>
        <taxon>Bacteria</taxon>
        <taxon>Pseudomonadati</taxon>
        <taxon>Pseudomonadota</taxon>
        <taxon>Gammaproteobacteria</taxon>
        <taxon>Thiotrichales</taxon>
        <taxon>Thiotrichaceae</taxon>
        <taxon>Beggiatoa</taxon>
    </lineage>
</organism>
<dbReference type="AlphaFoldDB" id="I3CJN7"/>
<evidence type="ECO:0000313" key="3">
    <source>
        <dbReference type="EMBL" id="EIJ43830.1"/>
    </source>
</evidence>
<feature type="transmembrane region" description="Helical" evidence="2">
    <location>
        <begin position="213"/>
        <end position="230"/>
    </location>
</feature>
<proteinExistence type="predicted"/>
<evidence type="ECO:0000256" key="1">
    <source>
        <dbReference type="SAM" id="MobiDB-lite"/>
    </source>
</evidence>
<keyword evidence="4" id="KW-1185">Reference proteome</keyword>
<feature type="region of interest" description="Disordered" evidence="1">
    <location>
        <begin position="162"/>
        <end position="189"/>
    </location>
</feature>
<gene>
    <name evidence="3" type="ORF">BegalDRAFT_3003</name>
</gene>
<dbReference type="RefSeq" id="WP_002691357.1">
    <property type="nucleotide sequence ID" value="NZ_JH600070.1"/>
</dbReference>
<keyword evidence="2" id="KW-0812">Transmembrane</keyword>
<dbReference type="HOGENOM" id="CLU_1109720_0_0_6"/>
<keyword evidence="2" id="KW-1133">Transmembrane helix</keyword>
<feature type="transmembrane region" description="Helical" evidence="2">
    <location>
        <begin position="118"/>
        <end position="137"/>
    </location>
</feature>
<protein>
    <submittedName>
        <fullName evidence="3">Uncharacterized protein</fullName>
    </submittedName>
</protein>
<feature type="transmembrane region" description="Helical" evidence="2">
    <location>
        <begin position="91"/>
        <end position="109"/>
    </location>
</feature>
<dbReference type="OrthoDB" id="9889243at2"/>
<keyword evidence="2" id="KW-0472">Membrane</keyword>